<keyword evidence="1" id="KW-0175">Coiled coil</keyword>
<name>A0A1H6FAX0_9GAMM</name>
<feature type="coiled-coil region" evidence="1">
    <location>
        <begin position="65"/>
        <end position="99"/>
    </location>
</feature>
<dbReference type="Proteomes" id="UP000236724">
    <property type="component" value="Unassembled WGS sequence"/>
</dbReference>
<evidence type="ECO:0000313" key="3">
    <source>
        <dbReference type="Proteomes" id="UP000236724"/>
    </source>
</evidence>
<dbReference type="EMBL" id="FMSV02000498">
    <property type="protein sequence ID" value="SEH06521.1"/>
    <property type="molecule type" value="Genomic_DNA"/>
</dbReference>
<evidence type="ECO:0000313" key="2">
    <source>
        <dbReference type="EMBL" id="SEH06521.1"/>
    </source>
</evidence>
<proteinExistence type="predicted"/>
<protein>
    <submittedName>
        <fullName evidence="2">Uncharacterized protein</fullName>
    </submittedName>
</protein>
<dbReference type="AlphaFoldDB" id="A0A1H6FAX0"/>
<dbReference type="OrthoDB" id="5629458at2"/>
<gene>
    <name evidence="2" type="ORF">MBHS_02384</name>
</gene>
<evidence type="ECO:0000256" key="1">
    <source>
        <dbReference type="SAM" id="Coils"/>
    </source>
</evidence>
<accession>A0A1H6FAX0</accession>
<sequence>MATFIQNNQKVGRQYNIEGDFHQKNSNNSINISGGNVGVANTGDNANIQIDTQNIGNLDVNDSSKSELEELVAQLTTELQNLSKTQQKQAQEISELTESLLEEAAKDKPKQSLLKVTSTGLLEAAKAIMGVLPTAAKIVPKIVKLIVGS</sequence>
<dbReference type="RefSeq" id="WP_103920287.1">
    <property type="nucleotide sequence ID" value="NZ_FMSV02000498.1"/>
</dbReference>
<organism evidence="2 3">
    <name type="scientific">Candidatus Venteria ishoeyi</name>
    <dbReference type="NCBI Taxonomy" id="1899563"/>
    <lineage>
        <taxon>Bacteria</taxon>
        <taxon>Pseudomonadati</taxon>
        <taxon>Pseudomonadota</taxon>
        <taxon>Gammaproteobacteria</taxon>
        <taxon>Thiotrichales</taxon>
        <taxon>Thiotrichaceae</taxon>
        <taxon>Venteria</taxon>
    </lineage>
</organism>
<keyword evidence="3" id="KW-1185">Reference proteome</keyword>
<reference evidence="2 3" key="1">
    <citation type="submission" date="2016-10" db="EMBL/GenBank/DDBJ databases">
        <authorList>
            <person name="de Groot N.N."/>
        </authorList>
    </citation>
    <scope>NUCLEOTIDE SEQUENCE [LARGE SCALE GENOMIC DNA]</scope>
    <source>
        <strain evidence="2">MBHS1</strain>
    </source>
</reference>